<dbReference type="Pfam" id="PF09992">
    <property type="entry name" value="NAGPA"/>
    <property type="match status" value="1"/>
</dbReference>
<evidence type="ECO:0000256" key="1">
    <source>
        <dbReference type="SAM" id="SignalP"/>
    </source>
</evidence>
<comment type="caution">
    <text evidence="3">The sequence shown here is derived from an EMBL/GenBank/DDBJ whole genome shotgun (WGS) entry which is preliminary data.</text>
</comment>
<reference evidence="4" key="1">
    <citation type="journal article" date="2019" name="Int. J. Syst. Evol. Microbiol.">
        <title>The Global Catalogue of Microorganisms (GCM) 10K type strain sequencing project: providing services to taxonomists for standard genome sequencing and annotation.</title>
        <authorList>
            <consortium name="The Broad Institute Genomics Platform"/>
            <consortium name="The Broad Institute Genome Sequencing Center for Infectious Disease"/>
            <person name="Wu L."/>
            <person name="Ma J."/>
        </authorList>
    </citation>
    <scope>NUCLEOTIDE SEQUENCE [LARGE SCALE GENOMIC DNA]</scope>
    <source>
        <strain evidence="4">JCM 9092</strain>
    </source>
</reference>
<evidence type="ECO:0000313" key="4">
    <source>
        <dbReference type="Proteomes" id="UP001501637"/>
    </source>
</evidence>
<dbReference type="PANTHER" id="PTHR40446:SF2">
    <property type="entry name" value="N-ACETYLGLUCOSAMINE-1-PHOSPHODIESTER ALPHA-N-ACETYLGLUCOSAMINIDASE"/>
    <property type="match status" value="1"/>
</dbReference>
<feature type="domain" description="Phosphodiester glycosidase" evidence="2">
    <location>
        <begin position="244"/>
        <end position="424"/>
    </location>
</feature>
<evidence type="ECO:0000313" key="3">
    <source>
        <dbReference type="EMBL" id="GAA3115661.1"/>
    </source>
</evidence>
<dbReference type="Proteomes" id="UP001501637">
    <property type="component" value="Unassembled WGS sequence"/>
</dbReference>
<feature type="chain" id="PRO_5045314247" description="Phosphodiester glycosidase domain-containing protein" evidence="1">
    <location>
        <begin position="32"/>
        <end position="427"/>
    </location>
</feature>
<proteinExistence type="predicted"/>
<protein>
    <recommendedName>
        <fullName evidence="2">Phosphodiester glycosidase domain-containing protein</fullName>
    </recommendedName>
</protein>
<feature type="signal peptide" evidence="1">
    <location>
        <begin position="1"/>
        <end position="31"/>
    </location>
</feature>
<gene>
    <name evidence="3" type="ORF">GCM10010449_42160</name>
</gene>
<keyword evidence="1" id="KW-0732">Signal</keyword>
<organism evidence="3 4">
    <name type="scientific">Streptomyces rectiviolaceus</name>
    <dbReference type="NCBI Taxonomy" id="332591"/>
    <lineage>
        <taxon>Bacteria</taxon>
        <taxon>Bacillati</taxon>
        <taxon>Actinomycetota</taxon>
        <taxon>Actinomycetes</taxon>
        <taxon>Kitasatosporales</taxon>
        <taxon>Streptomycetaceae</taxon>
        <taxon>Streptomyces</taxon>
    </lineage>
</organism>
<dbReference type="PANTHER" id="PTHR40446">
    <property type="entry name" value="N-ACETYLGLUCOSAMINE-1-PHOSPHODIESTER ALPHA-N-ACETYLGLUCOSAMINIDASE"/>
    <property type="match status" value="1"/>
</dbReference>
<name>A0ABP6MIP4_9ACTN</name>
<accession>A0ABP6MIP4</accession>
<keyword evidence="4" id="KW-1185">Reference proteome</keyword>
<evidence type="ECO:0000259" key="2">
    <source>
        <dbReference type="Pfam" id="PF09992"/>
    </source>
</evidence>
<dbReference type="EMBL" id="BAAAUG010000077">
    <property type="protein sequence ID" value="GAA3115661.1"/>
    <property type="molecule type" value="Genomic_DNA"/>
</dbReference>
<sequence length="427" mass="43335">MSTRRKHTLGRFRTARAALSVLTAFGTLAGAALMGAAPASGVQATDKMAESRIAPGVEYWQFDIPASHGMARAHVLDVDLSDPRTSVGLLYPGAVGARSVVSALADGAGAVGGINGDFFNISETQHPGVEATGAPVGPAVARGRALKAAVPNGQRFGPAMPPGVTTEAVLGVGSDGRARMDNLRLDGEVRTPQTRLPLGGLNQYALPVGSVGAFTSDWGSTSRVRSTCGTDTSRGAPCSTDTHEVKVRGGRVVESAGTPGSGPVARGTTVLVGREAGAQELRKLSVGDRVGVRHRLVAAASRTPFRFALGGYPVLRGGAPLPGLDSVTSAVRTAAGISDNGRRLLLLSLDGSPEFRTGLTIAEVAKTLRGLGAREGFSLDGGGSSTLVSAATLVAKAPGAESVTVRNHPSGGMERPVPNGIGVFSLG</sequence>
<dbReference type="InterPro" id="IPR018711">
    <property type="entry name" value="NAGPA"/>
</dbReference>